<keyword evidence="1" id="KW-0472">Membrane</keyword>
<organism evidence="2 3">
    <name type="scientific">Candidatus Ligilactobacillus excrementigallinarum</name>
    <dbReference type="NCBI Taxonomy" id="2838641"/>
    <lineage>
        <taxon>Bacteria</taxon>
        <taxon>Bacillati</taxon>
        <taxon>Bacillota</taxon>
        <taxon>Bacilli</taxon>
        <taxon>Lactobacillales</taxon>
        <taxon>Lactobacillaceae</taxon>
        <taxon>Ligilactobacillus</taxon>
    </lineage>
</organism>
<accession>A0A9D2A9L9</accession>
<dbReference type="EMBL" id="DXFP01000015">
    <property type="protein sequence ID" value="HIX01526.1"/>
    <property type="molecule type" value="Genomic_DNA"/>
</dbReference>
<reference evidence="2" key="1">
    <citation type="journal article" date="2021" name="PeerJ">
        <title>Extensive microbial diversity within the chicken gut microbiome revealed by metagenomics and culture.</title>
        <authorList>
            <person name="Gilroy R."/>
            <person name="Ravi A."/>
            <person name="Getino M."/>
            <person name="Pursley I."/>
            <person name="Horton D.L."/>
            <person name="Alikhan N.F."/>
            <person name="Baker D."/>
            <person name="Gharbi K."/>
            <person name="Hall N."/>
            <person name="Watson M."/>
            <person name="Adriaenssens E.M."/>
            <person name="Foster-Nyarko E."/>
            <person name="Jarju S."/>
            <person name="Secka A."/>
            <person name="Antonio M."/>
            <person name="Oren A."/>
            <person name="Chaudhuri R.R."/>
            <person name="La Ragione R."/>
            <person name="Hildebrand F."/>
            <person name="Pallen M.J."/>
        </authorList>
    </citation>
    <scope>NUCLEOTIDE SEQUENCE</scope>
    <source>
        <strain evidence="2">6627</strain>
    </source>
</reference>
<proteinExistence type="predicted"/>
<feature type="transmembrane region" description="Helical" evidence="1">
    <location>
        <begin position="162"/>
        <end position="180"/>
    </location>
</feature>
<protein>
    <recommendedName>
        <fullName evidence="4">Sugar specific permease</fullName>
    </recommendedName>
</protein>
<evidence type="ECO:0000313" key="3">
    <source>
        <dbReference type="Proteomes" id="UP000823963"/>
    </source>
</evidence>
<feature type="transmembrane region" description="Helical" evidence="1">
    <location>
        <begin position="12"/>
        <end position="32"/>
    </location>
</feature>
<name>A0A9D2A9L9_9LACO</name>
<comment type="caution">
    <text evidence="2">The sequence shown here is derived from an EMBL/GenBank/DDBJ whole genome shotgun (WGS) entry which is preliminary data.</text>
</comment>
<dbReference type="PANTHER" id="PTHR40078:SF1">
    <property type="entry name" value="INTEGRAL MEMBRANE PROTEIN"/>
    <property type="match status" value="1"/>
</dbReference>
<evidence type="ECO:0000256" key="1">
    <source>
        <dbReference type="SAM" id="Phobius"/>
    </source>
</evidence>
<gene>
    <name evidence="2" type="ORF">H9861_02105</name>
</gene>
<feature type="transmembrane region" description="Helical" evidence="1">
    <location>
        <begin position="85"/>
        <end position="102"/>
    </location>
</feature>
<keyword evidence="1" id="KW-0812">Transmembrane</keyword>
<feature type="transmembrane region" description="Helical" evidence="1">
    <location>
        <begin position="186"/>
        <end position="205"/>
    </location>
</feature>
<keyword evidence="1" id="KW-1133">Transmembrane helix</keyword>
<feature type="transmembrane region" description="Helical" evidence="1">
    <location>
        <begin position="114"/>
        <end position="133"/>
    </location>
</feature>
<dbReference type="PANTHER" id="PTHR40078">
    <property type="entry name" value="INTEGRAL MEMBRANE PROTEIN-RELATED"/>
    <property type="match status" value="1"/>
</dbReference>
<feature type="transmembrane region" description="Helical" evidence="1">
    <location>
        <begin position="52"/>
        <end position="73"/>
    </location>
</feature>
<evidence type="ECO:0000313" key="2">
    <source>
        <dbReference type="EMBL" id="HIX01526.1"/>
    </source>
</evidence>
<dbReference type="InterPro" id="IPR038750">
    <property type="entry name" value="YczE/YyaS-like"/>
</dbReference>
<dbReference type="AlphaFoldDB" id="A0A9D2A9L9"/>
<evidence type="ECO:0008006" key="4">
    <source>
        <dbReference type="Google" id="ProtNLM"/>
    </source>
</evidence>
<sequence length="220" mass="24740">MKTNTISNLELAIYFGLSIIINSFGNALTVALNLGSPLWTATCVNVSQAIHWSLGNIMVIWGALLIVINTILIRKIDLKRISKSAIFMVLFSYLVSWLSSILKHSLIMTMNLPVRILVDLFGICLVSLGVSMYQRVNWMLHPADDLMQIIRFKFFNGNSTKAMFAVYLPAIIIVAVTFLINHRIIAINIGTIFGLLFQGPLIGICDQICFKRLKHHNLNY</sequence>
<reference evidence="2" key="2">
    <citation type="submission" date="2021-04" db="EMBL/GenBank/DDBJ databases">
        <authorList>
            <person name="Gilroy R."/>
        </authorList>
    </citation>
    <scope>NUCLEOTIDE SEQUENCE</scope>
    <source>
        <strain evidence="2">6627</strain>
    </source>
</reference>
<dbReference type="Pfam" id="PF19700">
    <property type="entry name" value="DUF6198"/>
    <property type="match status" value="1"/>
</dbReference>
<dbReference type="Proteomes" id="UP000823963">
    <property type="component" value="Unassembled WGS sequence"/>
</dbReference>